<feature type="compositionally biased region" description="Polar residues" evidence="10">
    <location>
        <begin position="1"/>
        <end position="10"/>
    </location>
</feature>
<evidence type="ECO:0000256" key="2">
    <source>
        <dbReference type="ARBA" id="ARBA00022448"/>
    </source>
</evidence>
<dbReference type="InterPro" id="IPR005578">
    <property type="entry name" value="Yif1_fam"/>
</dbReference>
<keyword evidence="4 9" id="KW-0256">Endoplasmic reticulum</keyword>
<dbReference type="GO" id="GO:0005789">
    <property type="term" value="C:endoplasmic reticulum membrane"/>
    <property type="evidence" value="ECO:0007669"/>
    <property type="project" value="UniProtKB-SubCell"/>
</dbReference>
<keyword evidence="3 9" id="KW-0812">Transmembrane</keyword>
<organism evidence="11 12">
    <name type="scientific">Papiliotrema laurentii</name>
    <name type="common">Cryptococcus laurentii</name>
    <dbReference type="NCBI Taxonomy" id="5418"/>
    <lineage>
        <taxon>Eukaryota</taxon>
        <taxon>Fungi</taxon>
        <taxon>Dikarya</taxon>
        <taxon>Basidiomycota</taxon>
        <taxon>Agaricomycotina</taxon>
        <taxon>Tremellomycetes</taxon>
        <taxon>Tremellales</taxon>
        <taxon>Rhynchogastremaceae</taxon>
        <taxon>Papiliotrema</taxon>
    </lineage>
</organism>
<dbReference type="GO" id="GO:0000139">
    <property type="term" value="C:Golgi membrane"/>
    <property type="evidence" value="ECO:0007669"/>
    <property type="project" value="UniProtKB-SubCell"/>
</dbReference>
<dbReference type="Proteomes" id="UP001182556">
    <property type="component" value="Unassembled WGS sequence"/>
</dbReference>
<evidence type="ECO:0000256" key="9">
    <source>
        <dbReference type="RuleBase" id="RU368073"/>
    </source>
</evidence>
<evidence type="ECO:0000256" key="7">
    <source>
        <dbReference type="ARBA" id="ARBA00023034"/>
    </source>
</evidence>
<dbReference type="GO" id="GO:0006888">
    <property type="term" value="P:endoplasmic reticulum to Golgi vesicle-mediated transport"/>
    <property type="evidence" value="ECO:0007669"/>
    <property type="project" value="UniProtKB-UniRule"/>
</dbReference>
<feature type="compositionally biased region" description="Polar residues" evidence="10">
    <location>
        <begin position="71"/>
        <end position="81"/>
    </location>
</feature>
<dbReference type="PANTHER" id="PTHR14083:SF0">
    <property type="entry name" value="YIP1D-INTERACTING FACTOR 1, ISOFORM C"/>
    <property type="match status" value="1"/>
</dbReference>
<comment type="subcellular location">
    <subcellularLocation>
        <location evidence="9">Endoplasmic reticulum membrane</location>
        <topology evidence="9">Multi-pass membrane protein</topology>
    </subcellularLocation>
    <subcellularLocation>
        <location evidence="9">Golgi apparatus membrane</location>
        <topology evidence="9">Multi-pass membrane protein</topology>
    </subcellularLocation>
</comment>
<dbReference type="EMBL" id="JAODAN010000007">
    <property type="protein sequence ID" value="KAK1923127.1"/>
    <property type="molecule type" value="Genomic_DNA"/>
</dbReference>
<dbReference type="PANTHER" id="PTHR14083">
    <property type="entry name" value="YIP1 INTERACTING FACTOR HOMOLOG YIF1 PROTEIN"/>
    <property type="match status" value="1"/>
</dbReference>
<dbReference type="Pfam" id="PF03878">
    <property type="entry name" value="YIF1"/>
    <property type="match status" value="1"/>
</dbReference>
<evidence type="ECO:0000256" key="10">
    <source>
        <dbReference type="SAM" id="MobiDB-lite"/>
    </source>
</evidence>
<feature type="transmembrane region" description="Helical" evidence="9">
    <location>
        <begin position="216"/>
        <end position="236"/>
    </location>
</feature>
<evidence type="ECO:0000256" key="4">
    <source>
        <dbReference type="ARBA" id="ARBA00022824"/>
    </source>
</evidence>
<keyword evidence="12" id="KW-1185">Reference proteome</keyword>
<proteinExistence type="inferred from homology"/>
<feature type="region of interest" description="Disordered" evidence="10">
    <location>
        <begin position="1"/>
        <end position="81"/>
    </location>
</feature>
<sequence>MAQPPYMNSRSPPPLQHPKPTHPAYPPPEPPQTPSGSTHSSPYSQAQRISSDGEYVRYSSPPVAEPAAPISGNSNSASVHGYTAPNTRNAFVASPNPPMGYSSMGSMGGPGPAHGAAPGYAGWGSMNDATAQMGVQFGKSAVAAGQEYVEKNFTRYLPTTLIKTSFSVTNFYVLNKLRLILFPWRHKPWSRQVRRSGEGGVEGWQAPRDDINAPDLYIPTMALVTYTLLSALASGLQSRFHPEVLGLSLSKALVVVIIEFCGIKLGCYLLDVRGGGASGVELIGYGGYKFVGIIVTILASLLNFGRLATLAVFAYTFCANAFFLLRSLKYVLLPDPSNMTAVTSGTLSHAQRSRRIQFLFVMAVSQVLWMGWLSRV</sequence>
<feature type="transmembrane region" description="Helical" evidence="9">
    <location>
        <begin position="307"/>
        <end position="325"/>
    </location>
</feature>
<comment type="function">
    <text evidence="9">Has a role in transport between endoplasmic reticulum and Golgi.</text>
</comment>
<feature type="transmembrane region" description="Helical" evidence="9">
    <location>
        <begin position="356"/>
        <end position="374"/>
    </location>
</feature>
<name>A0AAD9FQH9_PAPLA</name>
<evidence type="ECO:0000256" key="8">
    <source>
        <dbReference type="ARBA" id="ARBA00023136"/>
    </source>
</evidence>
<evidence type="ECO:0000256" key="3">
    <source>
        <dbReference type="ARBA" id="ARBA00022692"/>
    </source>
</evidence>
<reference evidence="11" key="1">
    <citation type="submission" date="2023-02" db="EMBL/GenBank/DDBJ databases">
        <title>Identification and recombinant expression of a fungal hydrolase from Papiliotrema laurentii that hydrolyzes apple cutin and clears colloidal polyester polyurethane.</title>
        <authorList>
            <consortium name="DOE Joint Genome Institute"/>
            <person name="Roman V.A."/>
            <person name="Bojanowski C."/>
            <person name="Crable B.R."/>
            <person name="Wagner D.N."/>
            <person name="Hung C.S."/>
            <person name="Nadeau L.J."/>
            <person name="Schratz L."/>
            <person name="Haridas S."/>
            <person name="Pangilinan J."/>
            <person name="Lipzen A."/>
            <person name="Na H."/>
            <person name="Yan M."/>
            <person name="Ng V."/>
            <person name="Grigoriev I.V."/>
            <person name="Spatafora J.W."/>
            <person name="Barlow D."/>
            <person name="Biffinger J."/>
            <person name="Kelley-Loughnane N."/>
            <person name="Varaljay V.A."/>
            <person name="Crookes-Goodson W.J."/>
        </authorList>
    </citation>
    <scope>NUCLEOTIDE SEQUENCE</scope>
    <source>
        <strain evidence="11">5307AH</strain>
    </source>
</reference>
<evidence type="ECO:0000313" key="12">
    <source>
        <dbReference type="Proteomes" id="UP001182556"/>
    </source>
</evidence>
<comment type="caution">
    <text evidence="11">The sequence shown here is derived from an EMBL/GenBank/DDBJ whole genome shotgun (WGS) entry which is preliminary data.</text>
</comment>
<gene>
    <name evidence="11" type="ORF">DB88DRAFT_493867</name>
</gene>
<feature type="compositionally biased region" description="Polar residues" evidence="10">
    <location>
        <begin position="35"/>
        <end position="50"/>
    </location>
</feature>
<evidence type="ECO:0000256" key="6">
    <source>
        <dbReference type="ARBA" id="ARBA00022989"/>
    </source>
</evidence>
<dbReference type="AlphaFoldDB" id="A0AAD9FQH9"/>
<evidence type="ECO:0000256" key="5">
    <source>
        <dbReference type="ARBA" id="ARBA00022927"/>
    </source>
</evidence>
<keyword evidence="5 9" id="KW-0653">Protein transport</keyword>
<dbReference type="GO" id="GO:0005793">
    <property type="term" value="C:endoplasmic reticulum-Golgi intermediate compartment"/>
    <property type="evidence" value="ECO:0007669"/>
    <property type="project" value="UniProtKB-UniRule"/>
</dbReference>
<feature type="compositionally biased region" description="Pro residues" evidence="10">
    <location>
        <begin position="11"/>
        <end position="33"/>
    </location>
</feature>
<keyword evidence="2 9" id="KW-0813">Transport</keyword>
<dbReference type="GO" id="GO:0030134">
    <property type="term" value="C:COPII-coated ER to Golgi transport vesicle"/>
    <property type="evidence" value="ECO:0007669"/>
    <property type="project" value="TreeGrafter"/>
</dbReference>
<evidence type="ECO:0000313" key="11">
    <source>
        <dbReference type="EMBL" id="KAK1923127.1"/>
    </source>
</evidence>
<comment type="similarity">
    <text evidence="1 9">Belongs to the YIF1 family.</text>
</comment>
<keyword evidence="6 9" id="KW-1133">Transmembrane helix</keyword>
<keyword evidence="7 9" id="KW-0333">Golgi apparatus</keyword>
<feature type="transmembrane region" description="Helical" evidence="9">
    <location>
        <begin position="282"/>
        <end position="301"/>
    </location>
</feature>
<accession>A0AAD9FQH9</accession>
<protein>
    <recommendedName>
        <fullName evidence="9">Protein YIF1</fullName>
    </recommendedName>
</protein>
<evidence type="ECO:0000256" key="1">
    <source>
        <dbReference type="ARBA" id="ARBA00009727"/>
    </source>
</evidence>
<keyword evidence="8 9" id="KW-0472">Membrane</keyword>
<feature type="transmembrane region" description="Helical" evidence="9">
    <location>
        <begin position="248"/>
        <end position="270"/>
    </location>
</feature>
<dbReference type="GO" id="GO:0015031">
    <property type="term" value="P:protein transport"/>
    <property type="evidence" value="ECO:0007669"/>
    <property type="project" value="UniProtKB-KW"/>
</dbReference>